<keyword evidence="1" id="KW-0560">Oxidoreductase</keyword>
<dbReference type="EMBL" id="CP081303">
    <property type="protein sequence ID" value="QZE14794.1"/>
    <property type="molecule type" value="Genomic_DNA"/>
</dbReference>
<reference evidence="1" key="1">
    <citation type="submission" date="2021-08" db="EMBL/GenBank/DDBJ databases">
        <title>Novel anaerobic bacterium isolated from sea squirt in East Sea, Republic of Korea.</title>
        <authorList>
            <person name="Nguyen T.H."/>
            <person name="Li Z."/>
            <person name="Lee Y.-J."/>
            <person name="Ko J."/>
            <person name="Kim S.-G."/>
        </authorList>
    </citation>
    <scope>NUCLEOTIDE SEQUENCE</scope>
    <source>
        <strain evidence="1">KCTC 25031</strain>
    </source>
</reference>
<evidence type="ECO:0000313" key="2">
    <source>
        <dbReference type="Proteomes" id="UP000826212"/>
    </source>
</evidence>
<name>A0AC61NPD0_9BACT</name>
<proteinExistence type="predicted"/>
<keyword evidence="2" id="KW-1185">Reference proteome</keyword>
<keyword evidence="1" id="KW-0808">Transferase</keyword>
<dbReference type="Proteomes" id="UP000826212">
    <property type="component" value="Chromosome"/>
</dbReference>
<accession>A0AC61NPD0</accession>
<dbReference type="EC" id="2.7.2.4" evidence="1"/>
<keyword evidence="1" id="KW-0418">Kinase</keyword>
<gene>
    <name evidence="1" type="primary">thrA</name>
    <name evidence="1" type="ORF">K4L44_02735</name>
</gene>
<sequence>MKVIKFGGVALKTTEQIKEVKHIVENNSGDLLVVVSAFDKVTDLIIEAGQNAVTTPNTFMETLNTITEIHLGFISDLEIVKVEIKEEVGQKMEELKSILQGVSLIGELTQKTLDRLMVFGEQLSSIILSAYLNIPHIASEKLIKTDNNFGKANVDFESSYRLIREAFVHFSGKAIAPGYIASTKKDTLTTLGRGGADFSAALFAAALGARELEVWTNQDGFMSADPNIINKAYAIPSMTYTEAMELSHFGAQVVYPPSLLPVYQMGIPLHLRNIHNTKGEGTRVDRGDHSKNISPVKGISSISNISLATIRGLGMVGVSGVSMRLFSAMAEENTSVIMISQASSENSISFAFDKNKKEEVKRAIHKEFNQEIASGSIHKILFEDDMSVVAIVGEQMKQTTGIAGKLFEALGRGGINTVAIAQGAGEQNISWVVRTPQLRKTLNVVHEAFFLSEYKQLNLFLIGMGTVGKDLLDQLNQQQEKLKKEHRLKIRLAGIANSRKMLFDSNGIPFDEYMTLLDRDGEASSLPSFAENVIGLNLYNSVFVDCTANDQVASLYKTFLENHVSVVAANKVAASSSYENYETLKSIALNKGAKFLFETNVGAGLPLISTINDLRKSGDKILKVQAVLSGTLNYIFNTISKDIPFSKTVRLAKEEGYAEPDPRIDLSGKDVQRKVVILARESGYRCEDTDITVEPFIPKTLFNGDVDSFWKALPGVDIDFENRRKILEKENKKWRFVGTFENGKGSCSLVEVDSQHPFYDLEGSNNIVLLTTERYKEYPMLIKGYGAGAAVTAAGVFADIIKIANI</sequence>
<protein>
    <submittedName>
        <fullName evidence="1">Bifunctional aspartate kinase/homoserine dehydrogenase I</fullName>
        <ecNumber evidence="1">1.1.1.3</ecNumber>
        <ecNumber evidence="1">2.7.2.4</ecNumber>
    </submittedName>
</protein>
<dbReference type="EC" id="1.1.1.3" evidence="1"/>
<evidence type="ECO:0000313" key="1">
    <source>
        <dbReference type="EMBL" id="QZE14794.1"/>
    </source>
</evidence>
<organism evidence="1 2">
    <name type="scientific">Halosquirtibacter laminarini</name>
    <dbReference type="NCBI Taxonomy" id="3374600"/>
    <lineage>
        <taxon>Bacteria</taxon>
        <taxon>Pseudomonadati</taxon>
        <taxon>Bacteroidota</taxon>
        <taxon>Bacteroidia</taxon>
        <taxon>Marinilabiliales</taxon>
        <taxon>Prolixibacteraceae</taxon>
        <taxon>Halosquirtibacter</taxon>
    </lineage>
</organism>